<protein>
    <submittedName>
        <fullName evidence="1">Uncharacterized protein</fullName>
    </submittedName>
</protein>
<organism evidence="1">
    <name type="scientific">marine sediment metagenome</name>
    <dbReference type="NCBI Taxonomy" id="412755"/>
    <lineage>
        <taxon>unclassified sequences</taxon>
        <taxon>metagenomes</taxon>
        <taxon>ecological metagenomes</taxon>
    </lineage>
</organism>
<feature type="non-terminal residue" evidence="1">
    <location>
        <position position="1"/>
    </location>
</feature>
<dbReference type="EMBL" id="BART01007718">
    <property type="protein sequence ID" value="GAG62276.1"/>
    <property type="molecule type" value="Genomic_DNA"/>
</dbReference>
<reference evidence="1" key="1">
    <citation type="journal article" date="2014" name="Front. Microbiol.">
        <title>High frequency of phylogenetically diverse reductive dehalogenase-homologous genes in deep subseafloor sedimentary metagenomes.</title>
        <authorList>
            <person name="Kawai M."/>
            <person name="Futagami T."/>
            <person name="Toyoda A."/>
            <person name="Takaki Y."/>
            <person name="Nishi S."/>
            <person name="Hori S."/>
            <person name="Arai W."/>
            <person name="Tsubouchi T."/>
            <person name="Morono Y."/>
            <person name="Uchiyama I."/>
            <person name="Ito T."/>
            <person name="Fujiyama A."/>
            <person name="Inagaki F."/>
            <person name="Takami H."/>
        </authorList>
    </citation>
    <scope>NUCLEOTIDE SEQUENCE</scope>
    <source>
        <strain evidence="1">Expedition CK06-06</strain>
    </source>
</reference>
<accession>X1AQX1</accession>
<gene>
    <name evidence="1" type="ORF">S01H4_17504</name>
</gene>
<comment type="caution">
    <text evidence="1">The sequence shown here is derived from an EMBL/GenBank/DDBJ whole genome shotgun (WGS) entry which is preliminary data.</text>
</comment>
<name>X1AQX1_9ZZZZ</name>
<sequence>EFSQVFKINSKEASMLVEEHVWTILYSITNKFKNPSDLKEKLEPIIQIDTGKTKEHIWNILAFSTGDNRNKNSFKEIYGPIFKINTREAYKLVEDKVWTILYSLAREAGDPEELREKLEPIVQIDVKLAAEMIKEDNPEKHKLLLLYK</sequence>
<dbReference type="AlphaFoldDB" id="X1AQX1"/>
<evidence type="ECO:0000313" key="1">
    <source>
        <dbReference type="EMBL" id="GAG62276.1"/>
    </source>
</evidence>
<proteinExistence type="predicted"/>